<organism evidence="2 3">
    <name type="scientific">Oryza sativa subsp. japonica</name>
    <name type="common">Rice</name>
    <dbReference type="NCBI Taxonomy" id="39947"/>
    <lineage>
        <taxon>Eukaryota</taxon>
        <taxon>Viridiplantae</taxon>
        <taxon>Streptophyta</taxon>
        <taxon>Embryophyta</taxon>
        <taxon>Tracheophyta</taxon>
        <taxon>Spermatophyta</taxon>
        <taxon>Magnoliopsida</taxon>
        <taxon>Liliopsida</taxon>
        <taxon>Poales</taxon>
        <taxon>Poaceae</taxon>
        <taxon>BOP clade</taxon>
        <taxon>Oryzoideae</taxon>
        <taxon>Oryzeae</taxon>
        <taxon>Oryzinae</taxon>
        <taxon>Oryza</taxon>
        <taxon>Oryza sativa</taxon>
    </lineage>
</organism>
<dbReference type="EMBL" id="AP005686">
    <property type="protein sequence ID" value="BAD33803.1"/>
    <property type="molecule type" value="Genomic_DNA"/>
</dbReference>
<dbReference type="AlphaFoldDB" id="Q69NA6"/>
<protein>
    <submittedName>
        <fullName evidence="2">Uncharacterized protein</fullName>
    </submittedName>
</protein>
<reference evidence="3" key="2">
    <citation type="journal article" date="2008" name="Nucleic Acids Res.">
        <title>The rice annotation project database (RAP-DB): 2008 update.</title>
        <authorList>
            <consortium name="The rice annotation project (RAP)"/>
        </authorList>
    </citation>
    <scope>GENOME REANNOTATION</scope>
    <source>
        <strain evidence="3">cv. Nipponbare</strain>
    </source>
</reference>
<evidence type="ECO:0000256" key="1">
    <source>
        <dbReference type="SAM" id="MobiDB-lite"/>
    </source>
</evidence>
<accession>Q69NA6</accession>
<feature type="compositionally biased region" description="Low complexity" evidence="1">
    <location>
        <begin position="73"/>
        <end position="83"/>
    </location>
</feature>
<sequence>MEGGFDRRGAYVAPLTRSSSHVVLTWRLHAGENGERRRRGGDGRSGDGAKRRGGGQWTERRPLHAAQHRRVRAVAVAAEQRQASSHDRSSDTRCSAMAPLSSFPPGLSWNSLELACLNRNTAPDGMTHRDIKATRHCHVGRRPSQRSHVYATSVKTALHTAEGPRLSGFANPNGPGLIRPMFLLREKVHFKSVNYRPNFICIP</sequence>
<evidence type="ECO:0000313" key="2">
    <source>
        <dbReference type="EMBL" id="BAD33803.1"/>
    </source>
</evidence>
<feature type="region of interest" description="Disordered" evidence="1">
    <location>
        <begin position="34"/>
        <end position="96"/>
    </location>
</feature>
<evidence type="ECO:0000313" key="3">
    <source>
        <dbReference type="Proteomes" id="UP000000763"/>
    </source>
</evidence>
<name>Q69NA6_ORYSJ</name>
<feature type="compositionally biased region" description="Basic and acidic residues" evidence="1">
    <location>
        <begin position="34"/>
        <end position="50"/>
    </location>
</feature>
<dbReference type="Proteomes" id="UP000000763">
    <property type="component" value="Chromosome 9"/>
</dbReference>
<reference evidence="3" key="1">
    <citation type="journal article" date="2005" name="Nature">
        <title>The map-based sequence of the rice genome.</title>
        <authorList>
            <consortium name="International rice genome sequencing project (IRGSP)"/>
            <person name="Matsumoto T."/>
            <person name="Wu J."/>
            <person name="Kanamori H."/>
            <person name="Katayose Y."/>
            <person name="Fujisawa M."/>
            <person name="Namiki N."/>
            <person name="Mizuno H."/>
            <person name="Yamamoto K."/>
            <person name="Antonio B.A."/>
            <person name="Baba T."/>
            <person name="Sakata K."/>
            <person name="Nagamura Y."/>
            <person name="Aoki H."/>
            <person name="Arikawa K."/>
            <person name="Arita K."/>
            <person name="Bito T."/>
            <person name="Chiden Y."/>
            <person name="Fujitsuka N."/>
            <person name="Fukunaka R."/>
            <person name="Hamada M."/>
            <person name="Harada C."/>
            <person name="Hayashi A."/>
            <person name="Hijishita S."/>
            <person name="Honda M."/>
            <person name="Hosokawa S."/>
            <person name="Ichikawa Y."/>
            <person name="Idonuma A."/>
            <person name="Iijima M."/>
            <person name="Ikeda M."/>
            <person name="Ikeno M."/>
            <person name="Ito K."/>
            <person name="Ito S."/>
            <person name="Ito T."/>
            <person name="Ito Y."/>
            <person name="Ito Y."/>
            <person name="Iwabuchi A."/>
            <person name="Kamiya K."/>
            <person name="Karasawa W."/>
            <person name="Kurita K."/>
            <person name="Katagiri S."/>
            <person name="Kikuta A."/>
            <person name="Kobayashi H."/>
            <person name="Kobayashi N."/>
            <person name="Machita K."/>
            <person name="Maehara T."/>
            <person name="Masukawa M."/>
            <person name="Mizubayashi T."/>
            <person name="Mukai Y."/>
            <person name="Nagasaki H."/>
            <person name="Nagata Y."/>
            <person name="Naito S."/>
            <person name="Nakashima M."/>
            <person name="Nakama Y."/>
            <person name="Nakamichi Y."/>
            <person name="Nakamura M."/>
            <person name="Meguro A."/>
            <person name="Negishi M."/>
            <person name="Ohta I."/>
            <person name="Ohta T."/>
            <person name="Okamoto M."/>
            <person name="Ono N."/>
            <person name="Saji S."/>
            <person name="Sakaguchi M."/>
            <person name="Sakai K."/>
            <person name="Shibata M."/>
            <person name="Shimokawa T."/>
            <person name="Song J."/>
            <person name="Takazaki Y."/>
            <person name="Terasawa K."/>
            <person name="Tsugane M."/>
            <person name="Tsuji K."/>
            <person name="Ueda S."/>
            <person name="Waki K."/>
            <person name="Yamagata H."/>
            <person name="Yamamoto M."/>
            <person name="Yamamoto S."/>
            <person name="Yamane H."/>
            <person name="Yoshiki S."/>
            <person name="Yoshihara R."/>
            <person name="Yukawa K."/>
            <person name="Zhong H."/>
            <person name="Yano M."/>
            <person name="Yuan Q."/>
            <person name="Ouyang S."/>
            <person name="Liu J."/>
            <person name="Jones K.M."/>
            <person name="Gansberger K."/>
            <person name="Moffat K."/>
            <person name="Hill J."/>
            <person name="Bera J."/>
            <person name="Fadrosh D."/>
            <person name="Jin S."/>
            <person name="Johri S."/>
            <person name="Kim M."/>
            <person name="Overton L."/>
            <person name="Reardon M."/>
            <person name="Tsitrin T."/>
            <person name="Vuong H."/>
            <person name="Weaver B."/>
            <person name="Ciecko A."/>
            <person name="Tallon L."/>
            <person name="Jackson J."/>
            <person name="Pai G."/>
            <person name="Aken S.V."/>
            <person name="Utterback T."/>
            <person name="Reidmuller S."/>
            <person name="Feldblyum T."/>
            <person name="Hsiao J."/>
            <person name="Zismann V."/>
            <person name="Iobst S."/>
            <person name="de Vazeille A.R."/>
            <person name="Buell C.R."/>
            <person name="Ying K."/>
            <person name="Li Y."/>
            <person name="Lu T."/>
            <person name="Huang Y."/>
            <person name="Zhao Q."/>
            <person name="Feng Q."/>
            <person name="Zhang L."/>
            <person name="Zhu J."/>
            <person name="Weng Q."/>
            <person name="Mu J."/>
            <person name="Lu Y."/>
            <person name="Fan D."/>
            <person name="Liu Y."/>
            <person name="Guan J."/>
            <person name="Zhang Y."/>
            <person name="Yu S."/>
            <person name="Liu X."/>
            <person name="Zhang Y."/>
            <person name="Hong G."/>
            <person name="Han B."/>
            <person name="Choisne N."/>
            <person name="Demange N."/>
            <person name="Orjeda G."/>
            <person name="Samain S."/>
            <person name="Cattolico L."/>
            <person name="Pelletier E."/>
            <person name="Couloux A."/>
            <person name="Segurens B."/>
            <person name="Wincker P."/>
            <person name="D'Hont A."/>
            <person name="Scarpelli C."/>
            <person name="Weissenbach J."/>
            <person name="Salanoubat M."/>
            <person name="Quetier F."/>
            <person name="Yu Y."/>
            <person name="Kim H.R."/>
            <person name="Rambo T."/>
            <person name="Currie J."/>
            <person name="Collura K."/>
            <person name="Luo M."/>
            <person name="Yang T."/>
            <person name="Ammiraju J.S.S."/>
            <person name="Engler F."/>
            <person name="Soderlund C."/>
            <person name="Wing R.A."/>
            <person name="Palmer L.E."/>
            <person name="de la Bastide M."/>
            <person name="Spiegel L."/>
            <person name="Nascimento L."/>
            <person name="Zutavern T."/>
            <person name="O'Shaughnessy A."/>
            <person name="Dike S."/>
            <person name="Dedhia N."/>
            <person name="Preston R."/>
            <person name="Balija V."/>
            <person name="McCombie W.R."/>
            <person name="Chow T."/>
            <person name="Chen H."/>
            <person name="Chung M."/>
            <person name="Chen C."/>
            <person name="Shaw J."/>
            <person name="Wu H."/>
            <person name="Hsiao K."/>
            <person name="Chao Y."/>
            <person name="Chu M."/>
            <person name="Cheng C."/>
            <person name="Hour A."/>
            <person name="Lee P."/>
            <person name="Lin S."/>
            <person name="Lin Y."/>
            <person name="Liou J."/>
            <person name="Liu S."/>
            <person name="Hsing Y."/>
            <person name="Raghuvanshi S."/>
            <person name="Mohanty A."/>
            <person name="Bharti A.K."/>
            <person name="Gaur A."/>
            <person name="Gupta V."/>
            <person name="Kumar D."/>
            <person name="Ravi V."/>
            <person name="Vij S."/>
            <person name="Kapur A."/>
            <person name="Khurana P."/>
            <person name="Khurana P."/>
            <person name="Khurana J.P."/>
            <person name="Tyagi A.K."/>
            <person name="Gaikwad K."/>
            <person name="Singh A."/>
            <person name="Dalal V."/>
            <person name="Srivastava S."/>
            <person name="Dixit A."/>
            <person name="Pal A.K."/>
            <person name="Ghazi I.A."/>
            <person name="Yadav M."/>
            <person name="Pandit A."/>
            <person name="Bhargava A."/>
            <person name="Sureshbabu K."/>
            <person name="Batra K."/>
            <person name="Sharma T.R."/>
            <person name="Mohapatra T."/>
            <person name="Singh N.K."/>
            <person name="Messing J."/>
            <person name="Nelson A.B."/>
            <person name="Fuks G."/>
            <person name="Kavchok S."/>
            <person name="Keizer G."/>
            <person name="Linton E."/>
            <person name="Llaca V."/>
            <person name="Song R."/>
            <person name="Tanyolac B."/>
            <person name="Young S."/>
            <person name="Ho-Il K."/>
            <person name="Hahn J.H."/>
            <person name="Sangsakoo G."/>
            <person name="Vanavichit A."/>
            <person name="de Mattos Luiz.A.T."/>
            <person name="Zimmer P.D."/>
            <person name="Malone G."/>
            <person name="Dellagostin O."/>
            <person name="de Oliveira A.C."/>
            <person name="Bevan M."/>
            <person name="Bancroft I."/>
            <person name="Minx P."/>
            <person name="Cordum H."/>
            <person name="Wilson R."/>
            <person name="Cheng Z."/>
            <person name="Jin W."/>
            <person name="Jiang J."/>
            <person name="Leong S.A."/>
            <person name="Iwama H."/>
            <person name="Gojobori T."/>
            <person name="Itoh T."/>
            <person name="Niimura Y."/>
            <person name="Fujii Y."/>
            <person name="Habara T."/>
            <person name="Sakai H."/>
            <person name="Sato Y."/>
            <person name="Wilson G."/>
            <person name="Kumar K."/>
            <person name="McCouch S."/>
            <person name="Juretic N."/>
            <person name="Hoen D."/>
            <person name="Wright S."/>
            <person name="Bruskiewich R."/>
            <person name="Bureau T."/>
            <person name="Miyao A."/>
            <person name="Hirochika H."/>
            <person name="Nishikawa T."/>
            <person name="Kadowaki K."/>
            <person name="Sugiura M."/>
            <person name="Burr B."/>
            <person name="Sasaki T."/>
        </authorList>
    </citation>
    <scope>NUCLEOTIDE SEQUENCE [LARGE SCALE GENOMIC DNA]</scope>
    <source>
        <strain evidence="3">cv. Nipponbare</strain>
    </source>
</reference>
<proteinExistence type="predicted"/>
<gene>
    <name evidence="2" type="primary">OSJNBa0016E03.32</name>
</gene>